<reference evidence="1" key="1">
    <citation type="submission" date="2020-11" db="EMBL/GenBank/DDBJ databases">
        <authorList>
            <person name="Tran Van P."/>
        </authorList>
    </citation>
    <scope>NUCLEOTIDE SEQUENCE</scope>
</reference>
<name>A0A7R9EG78_9NEOP</name>
<dbReference type="EMBL" id="OB796391">
    <property type="protein sequence ID" value="CAD7433384.1"/>
    <property type="molecule type" value="Genomic_DNA"/>
</dbReference>
<gene>
    <name evidence="1" type="ORF">TMSB3V08_LOCUS10061</name>
</gene>
<dbReference type="AlphaFoldDB" id="A0A7R9EG78"/>
<protein>
    <submittedName>
        <fullName evidence="1">Uncharacterized protein</fullName>
    </submittedName>
</protein>
<proteinExistence type="predicted"/>
<sequence length="79" mass="8872">MTVSYVSFRFQNGMENPRTISIRNHADTMVLQQKPMTDFGGEGLSDKSSARVLKVYVSNNLTWDEGSQGTVNYTTHIGR</sequence>
<accession>A0A7R9EG78</accession>
<organism evidence="1">
    <name type="scientific">Timema monikensis</name>
    <dbReference type="NCBI Taxonomy" id="170555"/>
    <lineage>
        <taxon>Eukaryota</taxon>
        <taxon>Metazoa</taxon>
        <taxon>Ecdysozoa</taxon>
        <taxon>Arthropoda</taxon>
        <taxon>Hexapoda</taxon>
        <taxon>Insecta</taxon>
        <taxon>Pterygota</taxon>
        <taxon>Neoptera</taxon>
        <taxon>Polyneoptera</taxon>
        <taxon>Phasmatodea</taxon>
        <taxon>Timematodea</taxon>
        <taxon>Timematoidea</taxon>
        <taxon>Timematidae</taxon>
        <taxon>Timema</taxon>
    </lineage>
</organism>
<evidence type="ECO:0000313" key="1">
    <source>
        <dbReference type="EMBL" id="CAD7433384.1"/>
    </source>
</evidence>